<evidence type="ECO:0000256" key="1">
    <source>
        <dbReference type="SAM" id="MobiDB-lite"/>
    </source>
</evidence>
<dbReference type="VEuPathDB" id="TriTrypDB:LtaPh_2502600"/>
<dbReference type="InterPro" id="IPR018609">
    <property type="entry name" value="Bud13"/>
</dbReference>
<dbReference type="Proteomes" id="UP000419144">
    <property type="component" value="Unassembled WGS sequence"/>
</dbReference>
<feature type="region of interest" description="Disordered" evidence="1">
    <location>
        <begin position="1"/>
        <end position="54"/>
    </location>
</feature>
<dbReference type="EMBL" id="BLBS01000034">
    <property type="protein sequence ID" value="GET89114.1"/>
    <property type="molecule type" value="Genomic_DNA"/>
</dbReference>
<reference evidence="2" key="1">
    <citation type="submission" date="2019-11" db="EMBL/GenBank/DDBJ databases">
        <title>Leishmania tarentolae CDS.</title>
        <authorList>
            <person name="Goto Y."/>
            <person name="Yamagishi J."/>
        </authorList>
    </citation>
    <scope>NUCLEOTIDE SEQUENCE [LARGE SCALE GENOMIC DNA]</scope>
    <source>
        <strain evidence="2">Parrot Tar II</strain>
    </source>
</reference>
<proteinExistence type="predicted"/>
<evidence type="ECO:0008006" key="4">
    <source>
        <dbReference type="Google" id="ProtNLM"/>
    </source>
</evidence>
<name>A0A640KJ82_LEITA</name>
<dbReference type="Pfam" id="PF09736">
    <property type="entry name" value="Bud13"/>
    <property type="match status" value="1"/>
</dbReference>
<evidence type="ECO:0000313" key="2">
    <source>
        <dbReference type="EMBL" id="GET89114.1"/>
    </source>
</evidence>
<dbReference type="AlphaFoldDB" id="A0A640KJ82"/>
<gene>
    <name evidence="2" type="ORF">LtaPh_2502600</name>
</gene>
<sequence>MSGATAKRQRLDSEDDEDEYLAPRLRSPLLQHAVSTRLPTDEMPILDDGEGDRDVPDLFTSSTVPAPETYIEAGAPADVVRTIEDATAAGPLSTADAPKPNLFFEEDQDVPAEYNGLLSSELLKLLFVPLDYICKQRSCTDKLLSQYAPVAAGSHSTAERGAYDNVYGIAPGFRWDGVVRGRGPVD</sequence>
<organism evidence="2 3">
    <name type="scientific">Leishmania tarentolae</name>
    <name type="common">Sauroleishmania tarentolae</name>
    <dbReference type="NCBI Taxonomy" id="5689"/>
    <lineage>
        <taxon>Eukaryota</taxon>
        <taxon>Discoba</taxon>
        <taxon>Euglenozoa</taxon>
        <taxon>Kinetoplastea</taxon>
        <taxon>Metakinetoplastina</taxon>
        <taxon>Trypanosomatida</taxon>
        <taxon>Trypanosomatidae</taxon>
        <taxon>Leishmaniinae</taxon>
        <taxon>Leishmania</taxon>
        <taxon>lizard Leishmania</taxon>
    </lineage>
</organism>
<evidence type="ECO:0000313" key="3">
    <source>
        <dbReference type="Proteomes" id="UP000419144"/>
    </source>
</evidence>
<dbReference type="OrthoDB" id="272513at2759"/>
<keyword evidence="3" id="KW-1185">Reference proteome</keyword>
<accession>A0A640KJ82</accession>
<protein>
    <recommendedName>
        <fullName evidence="4">Pre-mRNA-splicing factor of RES complex</fullName>
    </recommendedName>
</protein>
<comment type="caution">
    <text evidence="2">The sequence shown here is derived from an EMBL/GenBank/DDBJ whole genome shotgun (WGS) entry which is preliminary data.</text>
</comment>